<evidence type="ECO:0000313" key="8">
    <source>
        <dbReference type="EMBL" id="KAI9160743.1"/>
    </source>
</evidence>
<reference evidence="8" key="2">
    <citation type="submission" date="2023-02" db="EMBL/GenBank/DDBJ databases">
        <authorList>
            <person name="Swenson N.G."/>
            <person name="Wegrzyn J.L."/>
            <person name="Mcevoy S.L."/>
        </authorList>
    </citation>
    <scope>NUCLEOTIDE SEQUENCE</scope>
    <source>
        <strain evidence="8">91603</strain>
        <tissue evidence="8">Leaf</tissue>
    </source>
</reference>
<dbReference type="InterPro" id="IPR036388">
    <property type="entry name" value="WH-like_DNA-bd_sf"/>
</dbReference>
<dbReference type="EMBL" id="JAJSOW010000106">
    <property type="protein sequence ID" value="KAI9160743.1"/>
    <property type="molecule type" value="Genomic_DNA"/>
</dbReference>
<comment type="caution">
    <text evidence="8">The sequence shown here is derived from an EMBL/GenBank/DDBJ whole genome shotgun (WGS) entry which is preliminary data.</text>
</comment>
<dbReference type="Pfam" id="PF00931">
    <property type="entry name" value="NB-ARC"/>
    <property type="match status" value="1"/>
</dbReference>
<dbReference type="InterPro" id="IPR041118">
    <property type="entry name" value="Rx_N"/>
</dbReference>
<evidence type="ECO:0000259" key="7">
    <source>
        <dbReference type="Pfam" id="PF23598"/>
    </source>
</evidence>
<dbReference type="Pfam" id="PF23598">
    <property type="entry name" value="LRR_14"/>
    <property type="match status" value="1"/>
</dbReference>
<feature type="domain" description="Disease resistance protein winged helix" evidence="6">
    <location>
        <begin position="420"/>
        <end position="491"/>
    </location>
</feature>
<dbReference type="Pfam" id="PF18052">
    <property type="entry name" value="Rx_N"/>
    <property type="match status" value="1"/>
</dbReference>
<keyword evidence="2" id="KW-0547">Nucleotide-binding</keyword>
<reference evidence="8" key="1">
    <citation type="journal article" date="2022" name="Plant J.">
        <title>Strategies of tolerance reflected in two North American maple genomes.</title>
        <authorList>
            <person name="McEvoy S.L."/>
            <person name="Sezen U.U."/>
            <person name="Trouern-Trend A."/>
            <person name="McMahon S.M."/>
            <person name="Schaberg P.G."/>
            <person name="Yang J."/>
            <person name="Wegrzyn J.L."/>
            <person name="Swenson N.G."/>
        </authorList>
    </citation>
    <scope>NUCLEOTIDE SEQUENCE</scope>
    <source>
        <strain evidence="8">91603</strain>
    </source>
</reference>
<dbReference type="InterPro" id="IPR042197">
    <property type="entry name" value="Apaf_helical"/>
</dbReference>
<dbReference type="AlphaFoldDB" id="A0AAD5IE83"/>
<dbReference type="GO" id="GO:0098542">
    <property type="term" value="P:defense response to other organism"/>
    <property type="evidence" value="ECO:0007669"/>
    <property type="project" value="TreeGrafter"/>
</dbReference>
<dbReference type="FunFam" id="1.10.10.10:FF:000322">
    <property type="entry name" value="Probable disease resistance protein At1g63360"/>
    <property type="match status" value="1"/>
</dbReference>
<evidence type="ECO:0000256" key="2">
    <source>
        <dbReference type="ARBA" id="ARBA00022741"/>
    </source>
</evidence>
<dbReference type="Gene3D" id="3.80.10.10">
    <property type="entry name" value="Ribonuclease Inhibitor"/>
    <property type="match status" value="1"/>
</dbReference>
<dbReference type="Proteomes" id="UP001064489">
    <property type="component" value="Chromosome 2"/>
</dbReference>
<evidence type="ECO:0000259" key="6">
    <source>
        <dbReference type="Pfam" id="PF23559"/>
    </source>
</evidence>
<dbReference type="Pfam" id="PF23559">
    <property type="entry name" value="WHD_DRP"/>
    <property type="match status" value="1"/>
</dbReference>
<feature type="domain" description="Disease resistance N-terminal" evidence="5">
    <location>
        <begin position="8"/>
        <end position="87"/>
    </location>
</feature>
<dbReference type="PRINTS" id="PR00364">
    <property type="entry name" value="DISEASERSIST"/>
</dbReference>
<dbReference type="Gene3D" id="1.10.8.430">
    <property type="entry name" value="Helical domain of apoptotic protease-activating factors"/>
    <property type="match status" value="1"/>
</dbReference>
<dbReference type="PANTHER" id="PTHR23155:SF1052">
    <property type="entry name" value="DISEASE RESISTANCE PROTEIN RPM1"/>
    <property type="match status" value="1"/>
</dbReference>
<dbReference type="SUPFAM" id="SSF52540">
    <property type="entry name" value="P-loop containing nucleoside triphosphate hydrolases"/>
    <property type="match status" value="1"/>
</dbReference>
<protein>
    <recommendedName>
        <fullName evidence="10">Disease resistance protein RPM1-like</fullName>
    </recommendedName>
</protein>
<dbReference type="PANTHER" id="PTHR23155">
    <property type="entry name" value="DISEASE RESISTANCE PROTEIN RP"/>
    <property type="match status" value="1"/>
</dbReference>
<dbReference type="CDD" id="cd14798">
    <property type="entry name" value="RX-CC_like"/>
    <property type="match status" value="1"/>
</dbReference>
<keyword evidence="1" id="KW-0677">Repeat</keyword>
<dbReference type="InterPro" id="IPR058922">
    <property type="entry name" value="WHD_DRP"/>
</dbReference>
<dbReference type="InterPro" id="IPR044974">
    <property type="entry name" value="Disease_R_plants"/>
</dbReference>
<evidence type="ECO:0000259" key="4">
    <source>
        <dbReference type="Pfam" id="PF00931"/>
    </source>
</evidence>
<evidence type="ECO:0000256" key="3">
    <source>
        <dbReference type="ARBA" id="ARBA00022821"/>
    </source>
</evidence>
<dbReference type="GO" id="GO:0043531">
    <property type="term" value="F:ADP binding"/>
    <property type="evidence" value="ECO:0007669"/>
    <property type="project" value="InterPro"/>
</dbReference>
<dbReference type="InterPro" id="IPR038005">
    <property type="entry name" value="RX-like_CC"/>
</dbReference>
<name>A0AAD5IE83_ACENE</name>
<gene>
    <name evidence="8" type="ORF">LWI28_011149</name>
</gene>
<dbReference type="Gene3D" id="1.10.10.10">
    <property type="entry name" value="Winged helix-like DNA-binding domain superfamily/Winged helix DNA-binding domain"/>
    <property type="match status" value="1"/>
</dbReference>
<accession>A0AAD5IE83</accession>
<dbReference type="FunFam" id="3.40.50.300:FF:001091">
    <property type="entry name" value="Probable disease resistance protein At1g61300"/>
    <property type="match status" value="1"/>
</dbReference>
<evidence type="ECO:0000259" key="5">
    <source>
        <dbReference type="Pfam" id="PF18052"/>
    </source>
</evidence>
<dbReference type="InterPro" id="IPR032675">
    <property type="entry name" value="LRR_dom_sf"/>
</dbReference>
<feature type="domain" description="Disease resistance R13L4/SHOC-2-like LRR" evidence="7">
    <location>
        <begin position="536"/>
        <end position="860"/>
    </location>
</feature>
<dbReference type="InterPro" id="IPR055414">
    <property type="entry name" value="LRR_R13L4/SHOC2-like"/>
</dbReference>
<evidence type="ECO:0000256" key="1">
    <source>
        <dbReference type="ARBA" id="ARBA00022737"/>
    </source>
</evidence>
<organism evidence="8 9">
    <name type="scientific">Acer negundo</name>
    <name type="common">Box elder</name>
    <dbReference type="NCBI Taxonomy" id="4023"/>
    <lineage>
        <taxon>Eukaryota</taxon>
        <taxon>Viridiplantae</taxon>
        <taxon>Streptophyta</taxon>
        <taxon>Embryophyta</taxon>
        <taxon>Tracheophyta</taxon>
        <taxon>Spermatophyta</taxon>
        <taxon>Magnoliopsida</taxon>
        <taxon>eudicotyledons</taxon>
        <taxon>Gunneridae</taxon>
        <taxon>Pentapetalae</taxon>
        <taxon>rosids</taxon>
        <taxon>malvids</taxon>
        <taxon>Sapindales</taxon>
        <taxon>Sapindaceae</taxon>
        <taxon>Hippocastanoideae</taxon>
        <taxon>Acereae</taxon>
        <taxon>Acer</taxon>
    </lineage>
</organism>
<evidence type="ECO:0000313" key="9">
    <source>
        <dbReference type="Proteomes" id="UP001064489"/>
    </source>
</evidence>
<proteinExistence type="predicted"/>
<dbReference type="SUPFAM" id="SSF52058">
    <property type="entry name" value="L domain-like"/>
    <property type="match status" value="1"/>
</dbReference>
<sequence>MAEALIIFFLNKLEDQLRQEGELLSGFEQDIEWIKSELQAMVAFLKDVDRRQGRDENIRAWVGEVRSLVYDAEDIIDGFVTRRSKLGWNPVKHLRIRHQVNSQIRRIKNKVIEVKERKDRYGFHVIQEEAPGTTSIRSTSRSLSLGAATPFVQENDIMGIDNDVEQLTELTLERRLHQQKAISVFGMGGLGKTTVVKEVYKRVKTRFDCYSWVSMSPSHNLMDVLRNVLFGFKASKGEPAMDAMDAIYEGQLQERTYHYLQDKNYLLVLDDIWEAELWEGLKLALPRDRGSVIITTRIKDIASSIEDNCSVYELQPFSDELAWAFFCRKAFRHQGGCPGHLKEFAEAIVRKCEGLPLAIVALAGLISSQGRQPQELQSVLCDLDWIFDDNRDVERLHKALLCSYNHLPFYLKYCFLHISLFPEDYEIGRKRLIRMWIAEGFVQKAIGKTEEEIGNRYFKQLMYRSMIQAITLHARDVVKACKVHNLMREVATQMFKEEKFGAILVDRGEEIEDRHRRLSVYNNAENIPTNVGKLNIRSFHLFSATEVSCSALRKLLAELRLVRMLNLQGVRIESIPEEVGNLIHLRYLDLRGTMIKDLPKSLINLRNLQTLDIRNTNIKVLPRGINLLRQLRHLLMVSFLDRENTDFVQMPKGRLCFMELQTLSGIQCDEYFVKELRSLTNLRKLFIGRTTGACSKELHTSLGELKKLRSLTIISKHPFEDLQLNSLLKPPPYLEKLKLQVSASRLPNWFQYLNHLHTLYLFKNLLEEDPFPVLQRLPNLVVLNLASSAFICSDVCCSPRGFTRLTSLRILDIHSWVRWMQIEEGTMPSLRYLLIANCPNLVQLPEGFHHLTALQSLTLSGMSEHFSHANGHWTY</sequence>
<feature type="domain" description="NB-ARC" evidence="4">
    <location>
        <begin position="163"/>
        <end position="333"/>
    </location>
</feature>
<keyword evidence="3" id="KW-0611">Plant defense</keyword>
<dbReference type="InterPro" id="IPR002182">
    <property type="entry name" value="NB-ARC"/>
</dbReference>
<dbReference type="Gene3D" id="3.40.50.300">
    <property type="entry name" value="P-loop containing nucleotide triphosphate hydrolases"/>
    <property type="match status" value="1"/>
</dbReference>
<keyword evidence="9" id="KW-1185">Reference proteome</keyword>
<dbReference type="Gene3D" id="1.20.5.4130">
    <property type="match status" value="1"/>
</dbReference>
<evidence type="ECO:0008006" key="10">
    <source>
        <dbReference type="Google" id="ProtNLM"/>
    </source>
</evidence>
<dbReference type="InterPro" id="IPR027417">
    <property type="entry name" value="P-loop_NTPase"/>
</dbReference>